<dbReference type="NCBIfam" id="TIGR04556">
    <property type="entry name" value="PKS_assoc"/>
    <property type="match status" value="1"/>
</dbReference>
<keyword evidence="5" id="KW-1185">Reference proteome</keyword>
<dbReference type="PANTHER" id="PTHR43775:SF37">
    <property type="entry name" value="SI:DKEY-61P9.11"/>
    <property type="match status" value="1"/>
</dbReference>
<evidence type="ECO:0000259" key="3">
    <source>
        <dbReference type="PROSITE" id="PS52004"/>
    </source>
</evidence>
<dbReference type="SUPFAM" id="SSF53901">
    <property type="entry name" value="Thiolase-like"/>
    <property type="match status" value="1"/>
</dbReference>
<dbReference type="PROSITE" id="PS52004">
    <property type="entry name" value="KS3_2"/>
    <property type="match status" value="1"/>
</dbReference>
<dbReference type="InterPro" id="IPR016039">
    <property type="entry name" value="Thiolase-like"/>
</dbReference>
<dbReference type="GO" id="GO:0006633">
    <property type="term" value="P:fatty acid biosynthetic process"/>
    <property type="evidence" value="ECO:0007669"/>
    <property type="project" value="TreeGrafter"/>
</dbReference>
<dbReference type="Proteomes" id="UP000654075">
    <property type="component" value="Unassembled WGS sequence"/>
</dbReference>
<dbReference type="GO" id="GO:0004312">
    <property type="term" value="F:fatty acid synthase activity"/>
    <property type="evidence" value="ECO:0007669"/>
    <property type="project" value="TreeGrafter"/>
</dbReference>
<dbReference type="Pfam" id="PF02801">
    <property type="entry name" value="Ketoacyl-synt_C"/>
    <property type="match status" value="1"/>
</dbReference>
<dbReference type="OrthoDB" id="329835at2759"/>
<reference evidence="4" key="1">
    <citation type="submission" date="2021-02" db="EMBL/GenBank/DDBJ databases">
        <authorList>
            <person name="Dougan E. K."/>
            <person name="Rhodes N."/>
            <person name="Thang M."/>
            <person name="Chan C."/>
        </authorList>
    </citation>
    <scope>NUCLEOTIDE SEQUENCE</scope>
</reference>
<dbReference type="AlphaFoldDB" id="A0A813H2R3"/>
<feature type="non-terminal residue" evidence="4">
    <location>
        <position position="1"/>
    </location>
</feature>
<feature type="domain" description="Ketosynthase family 3 (KS3)" evidence="3">
    <location>
        <begin position="173"/>
        <end position="595"/>
    </location>
</feature>
<organism evidence="4 5">
    <name type="scientific">Polarella glacialis</name>
    <name type="common">Dinoflagellate</name>
    <dbReference type="NCBI Taxonomy" id="89957"/>
    <lineage>
        <taxon>Eukaryota</taxon>
        <taxon>Sar</taxon>
        <taxon>Alveolata</taxon>
        <taxon>Dinophyceae</taxon>
        <taxon>Suessiales</taxon>
        <taxon>Suessiaceae</taxon>
        <taxon>Polarella</taxon>
    </lineage>
</organism>
<evidence type="ECO:0000313" key="5">
    <source>
        <dbReference type="Proteomes" id="UP000654075"/>
    </source>
</evidence>
<proteinExistence type="predicted"/>
<comment type="caution">
    <text evidence="4">The sequence shown here is derived from an EMBL/GenBank/DDBJ whole genome shotgun (WGS) entry which is preliminary data.</text>
</comment>
<evidence type="ECO:0000256" key="2">
    <source>
        <dbReference type="ARBA" id="ARBA00022553"/>
    </source>
</evidence>
<dbReference type="InterPro" id="IPR014030">
    <property type="entry name" value="Ketoacyl_synth_N"/>
</dbReference>
<dbReference type="InterPro" id="IPR014031">
    <property type="entry name" value="Ketoacyl_synth_C"/>
</dbReference>
<dbReference type="InterPro" id="IPR020841">
    <property type="entry name" value="PKS_Beta-ketoAc_synthase_dom"/>
</dbReference>
<gene>
    <name evidence="4" type="ORF">PGLA1383_LOCUS47984</name>
</gene>
<dbReference type="EMBL" id="CAJNNV010030269">
    <property type="protein sequence ID" value="CAE8631984.1"/>
    <property type="molecule type" value="Genomic_DNA"/>
</dbReference>
<dbReference type="Gene3D" id="3.40.47.10">
    <property type="match status" value="1"/>
</dbReference>
<dbReference type="Pfam" id="PF00109">
    <property type="entry name" value="ketoacyl-synt"/>
    <property type="match status" value="1"/>
</dbReference>
<evidence type="ECO:0000256" key="1">
    <source>
        <dbReference type="ARBA" id="ARBA00022450"/>
    </source>
</evidence>
<name>A0A813H2R3_POLGL</name>
<dbReference type="InterPro" id="IPR050091">
    <property type="entry name" value="PKS_NRPS_Biosynth_Enz"/>
</dbReference>
<keyword evidence="2" id="KW-0597">Phosphoprotein</keyword>
<protein>
    <recommendedName>
        <fullName evidence="3">Ketosynthase family 3 (KS3) domain-containing protein</fullName>
    </recommendedName>
</protein>
<dbReference type="CDD" id="cd00833">
    <property type="entry name" value="PKS"/>
    <property type="match status" value="1"/>
</dbReference>
<dbReference type="SMART" id="SM00825">
    <property type="entry name" value="PKS_KS"/>
    <property type="match status" value="1"/>
</dbReference>
<sequence>VLRACDQNLSYLASVLQPCSSDALGAAIDERTPALVSLSFDSDEEEDYPQPVADDKLLGDFLGTWRRGLVRVIHFLGPSAAHLELETKEGPKAAALPLQQERVHISAAPNTIVLFRPDCFTHSCTGAGKVACAMASFLSAAPSWVLASWDCDPSTWLCLGGSEIVGGPPPPQGDGINVLHCSTRLPAGWDEFEMYNTGLNAGTDAVVEIPFSRFDVNTYFCQNPDEILMGPPRTVQKHTSFVDGTELFDNKYFEISNNEAAGMDPLQRQVLEVGGNLLYMHGISKQVSNRKSRHAGVSVGLDKADFPTLGLDTGTMSSNNALAIIANRFSFVFNLKGPNFICDTACSASLTATHLAKGLLMERVWDPLEFHVALGTHLCLSPVPWIGCSLSHMVSPQGRCFTFNSSANGYLRGEGTSGMLLQYGSHEGDGEVIFRASQVGQDGRSASLTAPNGPAQEEIISRAIREARMTPPESTCWECHGTGTSLGDPIEIGAVRKVQVRMSRSEPLMMSTNKSNIGHLEGGAAMAAMVKCVLEVMHSQCFASLHVRQLNPHLEHSLFDAFFETERSAFSHDQGHSQISSFGFGGTNGHVVFWGRNVGGVEDPRAQIMKRLEGMSVPEIRPIGSNPADWDSDLPDPDVRAGDRYAISLSPDDPIDEPIKWVKVSGVADDGSNGEFYSITGNFNFWQQDKMM</sequence>
<feature type="non-terminal residue" evidence="4">
    <location>
        <position position="692"/>
    </location>
</feature>
<dbReference type="PANTHER" id="PTHR43775">
    <property type="entry name" value="FATTY ACID SYNTHASE"/>
    <property type="match status" value="1"/>
</dbReference>
<evidence type="ECO:0000313" key="4">
    <source>
        <dbReference type="EMBL" id="CAE8631984.1"/>
    </source>
</evidence>
<dbReference type="InterPro" id="IPR030834">
    <property type="entry name" value="PKS_assoc_dom"/>
</dbReference>
<keyword evidence="1" id="KW-0596">Phosphopantetheine</keyword>
<accession>A0A813H2R3</accession>